<dbReference type="OrthoDB" id="2799347at2759"/>
<keyword evidence="2" id="KW-1185">Reference proteome</keyword>
<dbReference type="AlphaFoldDB" id="A0A4S4N3N7"/>
<organism evidence="1 2">
    <name type="scientific">Antrodiella citrinella</name>
    <dbReference type="NCBI Taxonomy" id="2447956"/>
    <lineage>
        <taxon>Eukaryota</taxon>
        <taxon>Fungi</taxon>
        <taxon>Dikarya</taxon>
        <taxon>Basidiomycota</taxon>
        <taxon>Agaricomycotina</taxon>
        <taxon>Agaricomycetes</taxon>
        <taxon>Polyporales</taxon>
        <taxon>Steccherinaceae</taxon>
        <taxon>Antrodiella</taxon>
    </lineage>
</organism>
<dbReference type="EMBL" id="SGPM01000004">
    <property type="protein sequence ID" value="THH33632.1"/>
    <property type="molecule type" value="Genomic_DNA"/>
</dbReference>
<proteinExistence type="predicted"/>
<name>A0A4S4N3N7_9APHY</name>
<evidence type="ECO:0000313" key="1">
    <source>
        <dbReference type="EMBL" id="THH33632.1"/>
    </source>
</evidence>
<comment type="caution">
    <text evidence="1">The sequence shown here is derived from an EMBL/GenBank/DDBJ whole genome shotgun (WGS) entry which is preliminary data.</text>
</comment>
<gene>
    <name evidence="1" type="ORF">EUX98_g491</name>
</gene>
<dbReference type="Proteomes" id="UP000308730">
    <property type="component" value="Unassembled WGS sequence"/>
</dbReference>
<evidence type="ECO:0000313" key="2">
    <source>
        <dbReference type="Proteomes" id="UP000308730"/>
    </source>
</evidence>
<sequence length="136" mass="15782">MYELARERLLLSRMTSGIYNEGEDYDVDVYTWYPSSYPNIIVPWDGVGRELPSVLERELDDEIEESCEADSPPVSPTYSYVSDFEFPAKRYMENAGYSNFFCSGLVMTSQHVTRRVDGFLRSVQGHAKRFFQCLCR</sequence>
<reference evidence="1 2" key="1">
    <citation type="submission" date="2019-02" db="EMBL/GenBank/DDBJ databases">
        <title>Genome sequencing of the rare red list fungi Antrodiella citrinella (Flaviporus citrinellus).</title>
        <authorList>
            <person name="Buettner E."/>
            <person name="Kellner H."/>
        </authorList>
    </citation>
    <scope>NUCLEOTIDE SEQUENCE [LARGE SCALE GENOMIC DNA]</scope>
    <source>
        <strain evidence="1 2">DSM 108506</strain>
    </source>
</reference>
<accession>A0A4S4N3N7</accession>
<protein>
    <submittedName>
        <fullName evidence="1">Uncharacterized protein</fullName>
    </submittedName>
</protein>